<gene>
    <name evidence="2" type="primary">Acey_s0178.g646</name>
    <name evidence="2" type="ORF">Y032_0178g646</name>
</gene>
<dbReference type="Proteomes" id="UP000024635">
    <property type="component" value="Unassembled WGS sequence"/>
</dbReference>
<feature type="region of interest" description="Disordered" evidence="1">
    <location>
        <begin position="1"/>
        <end position="21"/>
    </location>
</feature>
<organism evidence="2 3">
    <name type="scientific">Ancylostoma ceylanicum</name>
    <dbReference type="NCBI Taxonomy" id="53326"/>
    <lineage>
        <taxon>Eukaryota</taxon>
        <taxon>Metazoa</taxon>
        <taxon>Ecdysozoa</taxon>
        <taxon>Nematoda</taxon>
        <taxon>Chromadorea</taxon>
        <taxon>Rhabditida</taxon>
        <taxon>Rhabditina</taxon>
        <taxon>Rhabditomorpha</taxon>
        <taxon>Strongyloidea</taxon>
        <taxon>Ancylostomatidae</taxon>
        <taxon>Ancylostomatinae</taxon>
        <taxon>Ancylostoma</taxon>
    </lineage>
</organism>
<sequence>MIGRIADKVGEPHAGSRSRKRYIRQYVIHSRRFQPKPKRRKVTQQPLNEMETEYSSDYLAVEPIGRQPRADQPSTSKNKMHRMLV</sequence>
<evidence type="ECO:0000256" key="1">
    <source>
        <dbReference type="SAM" id="MobiDB-lite"/>
    </source>
</evidence>
<keyword evidence="3" id="KW-1185">Reference proteome</keyword>
<proteinExistence type="predicted"/>
<evidence type="ECO:0000313" key="3">
    <source>
        <dbReference type="Proteomes" id="UP000024635"/>
    </source>
</evidence>
<protein>
    <submittedName>
        <fullName evidence="2">Uncharacterized protein</fullName>
    </submittedName>
</protein>
<reference evidence="3" key="1">
    <citation type="journal article" date="2015" name="Nat. Genet.">
        <title>The genome and transcriptome of the zoonotic hookworm Ancylostoma ceylanicum identify infection-specific gene families.</title>
        <authorList>
            <person name="Schwarz E.M."/>
            <person name="Hu Y."/>
            <person name="Antoshechkin I."/>
            <person name="Miller M.M."/>
            <person name="Sternberg P.W."/>
            <person name="Aroian R.V."/>
        </authorList>
    </citation>
    <scope>NUCLEOTIDE SEQUENCE</scope>
    <source>
        <strain evidence="3">HY135</strain>
    </source>
</reference>
<accession>A0A016STT7</accession>
<comment type="caution">
    <text evidence="2">The sequence shown here is derived from an EMBL/GenBank/DDBJ whole genome shotgun (WGS) entry which is preliminary data.</text>
</comment>
<name>A0A016STT7_9BILA</name>
<feature type="compositionally biased region" description="Basic and acidic residues" evidence="1">
    <location>
        <begin position="1"/>
        <end position="11"/>
    </location>
</feature>
<dbReference type="AlphaFoldDB" id="A0A016STT7"/>
<feature type="region of interest" description="Disordered" evidence="1">
    <location>
        <begin position="58"/>
        <end position="85"/>
    </location>
</feature>
<evidence type="ECO:0000313" key="2">
    <source>
        <dbReference type="EMBL" id="EYB93811.1"/>
    </source>
</evidence>
<dbReference type="EMBL" id="JARK01001514">
    <property type="protein sequence ID" value="EYB93811.1"/>
    <property type="molecule type" value="Genomic_DNA"/>
</dbReference>